<feature type="compositionally biased region" description="Acidic residues" evidence="3">
    <location>
        <begin position="270"/>
        <end position="279"/>
    </location>
</feature>
<sequence length="1512" mass="169648">MTSSDISRAAGKFRDIDAKLQSSGRDLEDLSRVQKDYVRELENAMAEMDALIEAEALKSLGDVFLEKGRTSGDLAEFGKAQSVYSAALVRCTHIGQVQTLLHRVKYARTFTDRCNSTVKLPPNQNGDRNKLDSKVNREQEQLSHLKIAERVQTRVAGLTEESLEASYVHLLVESVTASDLLAEVEALKGLGDEYLRRGGVSRDTADFTRASTLYSAGLARCQDADNKVALQHRVRYSARLRTEEIKGTHKRYERKTIEVQYVDKHPSDNIDSEDEEDSGQSEPNEQSAESTYGDQYEAGASALRDGDLESAEQNLASALRLVHGNPEEMTKEASCLCRLGDVHVSKGKSTGDGKFFSQAAALYNGALVRAADATFKVELTEKLKETEVSFLKHVVHTNCMPSLSDVERAHKEVIRTMREKVKQRLDSIDQQFNLREHLEDQHTRTRVESQRADAIRGLFVEIAQSRKEFVGVLASECMEVLGPAPCKYAVTGLGSQATETVTPYSDLEFTILLDEHCDTDSNKQYFRHLTHYLHLKIINLGETIIPAVAIKSLNDFESSNPADNWFYDSVTPRGFAFDGAMPWASKTPLGRGKTKAKPALELIRSPSRMAELQQEDFALSEGYHLSDILRNVCCITGDDSLVGRYIEIVNETLTSTRRRGSSIFRRAGDTLAKDVERYGKQGLTARLLDVKKDIYRFPTISIDSLCILCGLQPGRVWKVISDMVESGILTRENADHLKVLVSISAELRLRTYLANGKQCETMSALPSIATDGQTGDREVAFKSVFYLPDDDMLFRYHYRAIPLKKLLSSVSTDHLPESLRRLRSTTLFDAGPNVKARICMLLLKAEEAIGHYEHAVLQLLNIVEPLKQLDALDYLDERCISDESLATLLRKIGTAWKVLGNSRKAISYYQMTLRIVKAVHGRDSCNPEIASAFGYLGSAWLKLDKKKEALGYLTIAHKMREEMYGPDASHPEIESSLDSLAEAWQYQGDFRKAMSVFEQKLRLTKMLHKGDELALATCLKSMGGCLSNLGDSRKAIRYQEKALKMIRSVYGHNTGHPMVISALKGLGESYLEVSNHRRGVDYMEQALRAWKIIYGERADHPDIASALSDLGLAWNSAGDFTVSQKYHVSALKMRRDIYGVGSPHSDIAYSLKNIGFTLTKRGNHKEALQYQEQALAMLKRVHGENVDHPDIANTLNHLGECCCNVGDYERATQIFQEALAMWNACHGDISNHPDIAMAFNNLGIVSRHIGDHRKAISYHRQALEIAEATFGRETPHSLIASTYNNMATAYVLMGDPTRAIEYNENALSIWKAIYGSGSPYVLQTLMNLAVTLNMFGRKKEAMKHYQEALKMCEDVYGRGKDHPNVATLLSNLGLLWSELFQYDKALDFLERSLEMKQRLFGDMAHPTVATTSEIIAGVWLKRRDHANAVKYFEETLEMLKIVHGDRPQMRVAEILVKLGICWEILNDYKTAIHCNERALDMLNLICEDPTHPDIVSTQNSLQRLRKLKDSKT</sequence>
<dbReference type="InterPro" id="IPR011990">
    <property type="entry name" value="TPR-like_helical_dom_sf"/>
</dbReference>
<proteinExistence type="predicted"/>
<organism evidence="4 5">
    <name type="scientific">Branchiostoma belcheri</name>
    <name type="common">Amphioxus</name>
    <dbReference type="NCBI Taxonomy" id="7741"/>
    <lineage>
        <taxon>Eukaryota</taxon>
        <taxon>Metazoa</taxon>
        <taxon>Chordata</taxon>
        <taxon>Cephalochordata</taxon>
        <taxon>Leptocardii</taxon>
        <taxon>Amphioxiformes</taxon>
        <taxon>Branchiostomatidae</taxon>
        <taxon>Branchiostoma</taxon>
    </lineage>
</organism>
<dbReference type="SUPFAM" id="SSF48452">
    <property type="entry name" value="TPR-like"/>
    <property type="match status" value="4"/>
</dbReference>
<protein>
    <submittedName>
        <fullName evidence="5">Uncharacterized protein LOC109484909</fullName>
    </submittedName>
</protein>
<dbReference type="RefSeq" id="XP_019643818.1">
    <property type="nucleotide sequence ID" value="XM_019788259.1"/>
</dbReference>
<dbReference type="PROSITE" id="PS50005">
    <property type="entry name" value="TPR"/>
    <property type="match status" value="2"/>
</dbReference>
<keyword evidence="2" id="KW-0175">Coiled coil</keyword>
<dbReference type="Pfam" id="PF13424">
    <property type="entry name" value="TPR_12"/>
    <property type="match status" value="3"/>
</dbReference>
<feature type="repeat" description="TPR" evidence="1">
    <location>
        <begin position="1366"/>
        <end position="1399"/>
    </location>
</feature>
<dbReference type="InterPro" id="IPR019734">
    <property type="entry name" value="TPR_rpt"/>
</dbReference>
<evidence type="ECO:0000256" key="2">
    <source>
        <dbReference type="SAM" id="Coils"/>
    </source>
</evidence>
<dbReference type="PANTHER" id="PTHR19959">
    <property type="entry name" value="KINESIN LIGHT CHAIN"/>
    <property type="match status" value="1"/>
</dbReference>
<feature type="coiled-coil region" evidence="2">
    <location>
        <begin position="27"/>
        <end position="58"/>
    </location>
</feature>
<feature type="repeat" description="TPR" evidence="1">
    <location>
        <begin position="1236"/>
        <end position="1269"/>
    </location>
</feature>
<keyword evidence="4" id="KW-1185">Reference proteome</keyword>
<dbReference type="Gene3D" id="1.25.40.10">
    <property type="entry name" value="Tetratricopeptide repeat domain"/>
    <property type="match status" value="4"/>
</dbReference>
<evidence type="ECO:0000313" key="5">
    <source>
        <dbReference type="RefSeq" id="XP_019643818.1"/>
    </source>
</evidence>
<dbReference type="OrthoDB" id="5986190at2759"/>
<dbReference type="PANTHER" id="PTHR19959:SF119">
    <property type="entry name" value="FUNGAL LIPASE-LIKE DOMAIN-CONTAINING PROTEIN"/>
    <property type="match status" value="1"/>
</dbReference>
<evidence type="ECO:0000256" key="1">
    <source>
        <dbReference type="PROSITE-ProRule" id="PRU00339"/>
    </source>
</evidence>
<accession>A0A6P5A353</accession>
<dbReference type="Pfam" id="PF13374">
    <property type="entry name" value="TPR_10"/>
    <property type="match status" value="1"/>
</dbReference>
<reference evidence="5" key="1">
    <citation type="submission" date="2025-08" db="UniProtKB">
        <authorList>
            <consortium name="RefSeq"/>
        </authorList>
    </citation>
    <scope>IDENTIFICATION</scope>
    <source>
        <tissue evidence="5">Gonad</tissue>
    </source>
</reference>
<feature type="compositionally biased region" description="Basic and acidic residues" evidence="3">
    <location>
        <begin position="259"/>
        <end position="268"/>
    </location>
</feature>
<name>A0A6P5A353_BRABE</name>
<feature type="region of interest" description="Disordered" evidence="3">
    <location>
        <begin position="259"/>
        <end position="292"/>
    </location>
</feature>
<dbReference type="SMART" id="SM00028">
    <property type="entry name" value="TPR"/>
    <property type="match status" value="15"/>
</dbReference>
<dbReference type="GeneID" id="109484909"/>
<dbReference type="Proteomes" id="UP000515135">
    <property type="component" value="Unplaced"/>
</dbReference>
<evidence type="ECO:0000256" key="3">
    <source>
        <dbReference type="SAM" id="MobiDB-lite"/>
    </source>
</evidence>
<evidence type="ECO:0000313" key="4">
    <source>
        <dbReference type="Proteomes" id="UP000515135"/>
    </source>
</evidence>
<keyword evidence="1" id="KW-0802">TPR repeat</keyword>
<dbReference type="KEGG" id="bbel:109484909"/>
<gene>
    <name evidence="5" type="primary">LOC109484909</name>
</gene>
<feature type="compositionally biased region" description="Polar residues" evidence="3">
    <location>
        <begin position="283"/>
        <end position="292"/>
    </location>
</feature>